<dbReference type="AlphaFoldDB" id="A0A6V7HLX3"/>
<dbReference type="Proteomes" id="UP000752696">
    <property type="component" value="Unassembled WGS sequence"/>
</dbReference>
<dbReference type="EMBL" id="CAJDYZ010013494">
    <property type="protein sequence ID" value="CAD1481149.1"/>
    <property type="molecule type" value="Genomic_DNA"/>
</dbReference>
<accession>A0A6V7HLX3</accession>
<comment type="caution">
    <text evidence="1">The sequence shown here is derived from an EMBL/GenBank/DDBJ whole genome shotgun (WGS) entry which is preliminary data.</text>
</comment>
<name>A0A6V7HLX3_9HYME</name>
<gene>
    <name evidence="1" type="ORF">MHI_LOCUS988806</name>
</gene>
<evidence type="ECO:0000313" key="1">
    <source>
        <dbReference type="EMBL" id="CAD1481149.1"/>
    </source>
</evidence>
<sequence length="37" mass="4505">MEEQMPNIENLKLMNFKTAIIILLQYYQLQQQTPELH</sequence>
<evidence type="ECO:0000313" key="2">
    <source>
        <dbReference type="Proteomes" id="UP000752696"/>
    </source>
</evidence>
<keyword evidence="2" id="KW-1185">Reference proteome</keyword>
<proteinExistence type="predicted"/>
<organism evidence="1 2">
    <name type="scientific">Heterotrigona itama</name>
    <dbReference type="NCBI Taxonomy" id="395501"/>
    <lineage>
        <taxon>Eukaryota</taxon>
        <taxon>Metazoa</taxon>
        <taxon>Ecdysozoa</taxon>
        <taxon>Arthropoda</taxon>
        <taxon>Hexapoda</taxon>
        <taxon>Insecta</taxon>
        <taxon>Pterygota</taxon>
        <taxon>Neoptera</taxon>
        <taxon>Endopterygota</taxon>
        <taxon>Hymenoptera</taxon>
        <taxon>Apocrita</taxon>
        <taxon>Aculeata</taxon>
        <taxon>Apoidea</taxon>
        <taxon>Anthophila</taxon>
        <taxon>Apidae</taxon>
        <taxon>Heterotrigona</taxon>
    </lineage>
</organism>
<protein>
    <submittedName>
        <fullName evidence="1">Uncharacterized protein</fullName>
    </submittedName>
</protein>
<reference evidence="1" key="1">
    <citation type="submission" date="2020-07" db="EMBL/GenBank/DDBJ databases">
        <authorList>
            <person name="Nazaruddin N."/>
        </authorList>
    </citation>
    <scope>NUCLEOTIDE SEQUENCE</scope>
</reference>